<dbReference type="HOGENOM" id="CLU_1703927_0_0_1"/>
<organism evidence="1 2">
    <name type="scientific">Botryobasidium botryosum (strain FD-172 SS1)</name>
    <dbReference type="NCBI Taxonomy" id="930990"/>
    <lineage>
        <taxon>Eukaryota</taxon>
        <taxon>Fungi</taxon>
        <taxon>Dikarya</taxon>
        <taxon>Basidiomycota</taxon>
        <taxon>Agaricomycotina</taxon>
        <taxon>Agaricomycetes</taxon>
        <taxon>Cantharellales</taxon>
        <taxon>Botryobasidiaceae</taxon>
        <taxon>Botryobasidium</taxon>
    </lineage>
</organism>
<protein>
    <submittedName>
        <fullName evidence="1">Uncharacterized protein</fullName>
    </submittedName>
</protein>
<name>A0A067MMG8_BOTB1</name>
<dbReference type="EMBL" id="KL198030">
    <property type="protein sequence ID" value="KDQ15900.1"/>
    <property type="molecule type" value="Genomic_DNA"/>
</dbReference>
<dbReference type="AlphaFoldDB" id="A0A067MMG8"/>
<sequence>MRHGRSLEKITQDHRETECCAVIAVTRPESEGGHTTRRSKTKDVVVESEEAAPLSQLYSGFAAAAGAGDRDLAKSRGAPCPQPLFHTDSCGSLHVAATATHHFNHCLTEASERKKRQEKCFSSSSTNSSRYYCPFLMVFLMETGKRDTARSSKD</sequence>
<evidence type="ECO:0000313" key="1">
    <source>
        <dbReference type="EMBL" id="KDQ15900.1"/>
    </source>
</evidence>
<reference evidence="2" key="1">
    <citation type="journal article" date="2014" name="Proc. Natl. Acad. Sci. U.S.A.">
        <title>Extensive sampling of basidiomycete genomes demonstrates inadequacy of the white-rot/brown-rot paradigm for wood decay fungi.</title>
        <authorList>
            <person name="Riley R."/>
            <person name="Salamov A.A."/>
            <person name="Brown D.W."/>
            <person name="Nagy L.G."/>
            <person name="Floudas D."/>
            <person name="Held B.W."/>
            <person name="Levasseur A."/>
            <person name="Lombard V."/>
            <person name="Morin E."/>
            <person name="Otillar R."/>
            <person name="Lindquist E.A."/>
            <person name="Sun H."/>
            <person name="LaButti K.M."/>
            <person name="Schmutz J."/>
            <person name="Jabbour D."/>
            <person name="Luo H."/>
            <person name="Baker S.E."/>
            <person name="Pisabarro A.G."/>
            <person name="Walton J.D."/>
            <person name="Blanchette R.A."/>
            <person name="Henrissat B."/>
            <person name="Martin F."/>
            <person name="Cullen D."/>
            <person name="Hibbett D.S."/>
            <person name="Grigoriev I.V."/>
        </authorList>
    </citation>
    <scope>NUCLEOTIDE SEQUENCE [LARGE SCALE GENOMIC DNA]</scope>
    <source>
        <strain evidence="2">FD-172 SS1</strain>
    </source>
</reference>
<dbReference type="InParanoid" id="A0A067MMG8"/>
<evidence type="ECO:0000313" key="2">
    <source>
        <dbReference type="Proteomes" id="UP000027195"/>
    </source>
</evidence>
<keyword evidence="2" id="KW-1185">Reference proteome</keyword>
<gene>
    <name evidence="1" type="ORF">BOTBODRAFT_275525</name>
</gene>
<accession>A0A067MMG8</accession>
<proteinExistence type="predicted"/>
<dbReference type="Proteomes" id="UP000027195">
    <property type="component" value="Unassembled WGS sequence"/>
</dbReference>